<reference evidence="2" key="1">
    <citation type="submission" date="2016-02" db="EMBL/GenBank/DDBJ databases">
        <authorList>
            <person name="Rodrigo-Torres Lidia"/>
            <person name="Arahal R.David."/>
        </authorList>
    </citation>
    <scope>NUCLEOTIDE SEQUENCE [LARGE SCALE GENOMIC DNA]</scope>
    <source>
        <strain evidence="2">CECT 8713</strain>
    </source>
</reference>
<dbReference type="EMBL" id="FIZY01000024">
    <property type="protein sequence ID" value="CZF83580.1"/>
    <property type="molecule type" value="Genomic_DNA"/>
</dbReference>
<sequence>MINPCAVRSANKCVLDASHHFFSSTRQGLLLTPLVAFGLTFQVHAEESDLQDMSDPLAVYTQAGVGVTNNGLNFKMGMTYDTGIDTTMGMSIIELKGLLGDFLHLGGDDSFDSVRFRNFGLDTQTGWGSQIDISWDFDNSLGSASYSKIRALPAMGALQLYPLAGAGLTVSDTAEIRGNELPIGSVGYAIPSSYLVVGSYSKLTLTDDIWLNYNPMYVNTLNDNSYMKGVMDGWHHEVAASYQINPRQNVRLFGNFSDSDIAGSTRDWRLEFNHQF</sequence>
<dbReference type="AlphaFoldDB" id="A0A128FAR7"/>
<organism evidence="1 2">
    <name type="scientific">Grimontia marina</name>
    <dbReference type="NCBI Taxonomy" id="646534"/>
    <lineage>
        <taxon>Bacteria</taxon>
        <taxon>Pseudomonadati</taxon>
        <taxon>Pseudomonadota</taxon>
        <taxon>Gammaproteobacteria</taxon>
        <taxon>Vibrionales</taxon>
        <taxon>Vibrionaceae</taxon>
        <taxon>Grimontia</taxon>
    </lineage>
</organism>
<dbReference type="Proteomes" id="UP000073601">
    <property type="component" value="Unassembled WGS sequence"/>
</dbReference>
<accession>A0A128FAR7</accession>
<name>A0A128FAR7_9GAMM</name>
<evidence type="ECO:0000313" key="1">
    <source>
        <dbReference type="EMBL" id="CZF83580.1"/>
    </source>
</evidence>
<gene>
    <name evidence="1" type="ORF">GMA8713_02723</name>
</gene>
<keyword evidence="2" id="KW-1185">Reference proteome</keyword>
<proteinExistence type="predicted"/>
<evidence type="ECO:0000313" key="2">
    <source>
        <dbReference type="Proteomes" id="UP000073601"/>
    </source>
</evidence>
<protein>
    <submittedName>
        <fullName evidence="1">Uncharacterized protein</fullName>
    </submittedName>
</protein>